<dbReference type="InterPro" id="IPR041988">
    <property type="entry name" value="Ribosomal_uL24_KOW"/>
</dbReference>
<comment type="caution">
    <text evidence="4">The sequence shown here is derived from an EMBL/GenBank/DDBJ whole genome shotgun (WGS) entry which is preliminary data.</text>
</comment>
<dbReference type="GeneID" id="30157063"/>
<accession>A0A1E3HHB2</accession>
<protein>
    <recommendedName>
        <fullName evidence="6">KOW domain-containing protein</fullName>
    </recommendedName>
</protein>
<dbReference type="AlphaFoldDB" id="A0A1E3HHB2"/>
<evidence type="ECO:0000256" key="2">
    <source>
        <dbReference type="ARBA" id="ARBA00022980"/>
    </source>
</evidence>
<evidence type="ECO:0000256" key="1">
    <source>
        <dbReference type="ARBA" id="ARBA00010618"/>
    </source>
</evidence>
<gene>
    <name evidence="4" type="ORF">L202_05754</name>
</gene>
<dbReference type="GO" id="GO:0003723">
    <property type="term" value="F:RNA binding"/>
    <property type="evidence" value="ECO:0007669"/>
    <property type="project" value="InterPro"/>
</dbReference>
<reference evidence="4 5" key="1">
    <citation type="submission" date="2016-06" db="EMBL/GenBank/DDBJ databases">
        <title>Evolution of pathogenesis and genome organization in the Tremellales.</title>
        <authorList>
            <person name="Cuomo C."/>
            <person name="Litvintseva A."/>
            <person name="Heitman J."/>
            <person name="Chen Y."/>
            <person name="Sun S."/>
            <person name="Springer D."/>
            <person name="Dromer F."/>
            <person name="Young S."/>
            <person name="Zeng Q."/>
            <person name="Chapman S."/>
            <person name="Gujja S."/>
            <person name="Saif S."/>
            <person name="Birren B."/>
        </authorList>
    </citation>
    <scope>NUCLEOTIDE SEQUENCE [LARGE SCALE GENOMIC DNA]</scope>
    <source>
        <strain evidence="4 5">CBS 6039</strain>
    </source>
</reference>
<comment type="similarity">
    <text evidence="1">Belongs to the universal ribosomal protein uL24 family.</text>
</comment>
<evidence type="ECO:0000313" key="5">
    <source>
        <dbReference type="Proteomes" id="UP000094065"/>
    </source>
</evidence>
<dbReference type="OrthoDB" id="359154at2759"/>
<dbReference type="GO" id="GO:0005840">
    <property type="term" value="C:ribosome"/>
    <property type="evidence" value="ECO:0007669"/>
    <property type="project" value="UniProtKB-KW"/>
</dbReference>
<dbReference type="CDD" id="cd06089">
    <property type="entry name" value="KOW_RPL26"/>
    <property type="match status" value="1"/>
</dbReference>
<dbReference type="STRING" id="1295533.A0A1E3HHB2"/>
<name>A0A1E3HHB2_9TREE</name>
<keyword evidence="3" id="KW-0687">Ribonucleoprotein</keyword>
<dbReference type="EMBL" id="AWGJ01000009">
    <property type="protein sequence ID" value="ODN75740.1"/>
    <property type="molecule type" value="Genomic_DNA"/>
</dbReference>
<sequence>MASTIISRIPRGFEHLIAPHSSKFARKVPSRFPHPTTKFVQPRDRIKKWNIRPGDRVRMTTGKAKDVFRNGENSSEGWKVYTVKTVDLARNRVFLEGITNKKAQPVPPLPDNYATLDEQEKKNVDNAPNFIDIMRPVHYSNVQLCVDESGEVDQHVFASRIKTQETHFNKYTQRLEWRRVAPKLTGTVAAETHLEETDMPWPKPEKVYEFPDPDRNDTHNDEVRKRTLQLIDVPTIASTSGYNTLFPTHLLAPPLQNQVVSDGYLTSVRDPEHFDDATKQIADTLMPLHLSEELSPRWARGRQRAAWGVRRDREEEEKRAVGKDAVREWEAGGKDKGLRDILDLEQISLEGVALRPRTRAEVRDAAQTSYMVENSEKQAEVYQNRRAGMKFDLESGEWVEGEKAVEIERKRRRRERKERRKAEKMVNLRLKQGENMVVPDAVRA</sequence>
<evidence type="ECO:0000256" key="3">
    <source>
        <dbReference type="ARBA" id="ARBA00023274"/>
    </source>
</evidence>
<dbReference type="InterPro" id="IPR014722">
    <property type="entry name" value="Rib_uL2_dom2"/>
</dbReference>
<evidence type="ECO:0000313" key="4">
    <source>
        <dbReference type="EMBL" id="ODN75740.1"/>
    </source>
</evidence>
<dbReference type="Gene3D" id="2.30.30.30">
    <property type="match status" value="1"/>
</dbReference>
<dbReference type="InterPro" id="IPR008991">
    <property type="entry name" value="Translation_prot_SH3-like_sf"/>
</dbReference>
<dbReference type="GO" id="GO:1990904">
    <property type="term" value="C:ribonucleoprotein complex"/>
    <property type="evidence" value="ECO:0007669"/>
    <property type="project" value="UniProtKB-KW"/>
</dbReference>
<keyword evidence="2" id="KW-0689">Ribosomal protein</keyword>
<proteinExistence type="inferred from homology"/>
<dbReference type="Proteomes" id="UP000094065">
    <property type="component" value="Unassembled WGS sequence"/>
</dbReference>
<dbReference type="RefSeq" id="XP_018991271.1">
    <property type="nucleotide sequence ID" value="XM_019140120.1"/>
</dbReference>
<dbReference type="SUPFAM" id="SSF50104">
    <property type="entry name" value="Translation proteins SH3-like domain"/>
    <property type="match status" value="1"/>
</dbReference>
<evidence type="ECO:0008006" key="6">
    <source>
        <dbReference type="Google" id="ProtNLM"/>
    </source>
</evidence>
<keyword evidence="5" id="KW-1185">Reference proteome</keyword>
<organism evidence="4 5">
    <name type="scientific">Cryptococcus amylolentus CBS 6039</name>
    <dbReference type="NCBI Taxonomy" id="1295533"/>
    <lineage>
        <taxon>Eukaryota</taxon>
        <taxon>Fungi</taxon>
        <taxon>Dikarya</taxon>
        <taxon>Basidiomycota</taxon>
        <taxon>Agaricomycotina</taxon>
        <taxon>Tremellomycetes</taxon>
        <taxon>Tremellales</taxon>
        <taxon>Cryptococcaceae</taxon>
        <taxon>Cryptococcus</taxon>
    </lineage>
</organism>